<gene>
    <name evidence="1" type="ORF">SAMN04487818_109229</name>
</gene>
<dbReference type="AlphaFoldDB" id="A0A1H9W0Y6"/>
<evidence type="ECO:0000313" key="2">
    <source>
        <dbReference type="Proteomes" id="UP000199051"/>
    </source>
</evidence>
<name>A0A1H9W0Y6_9PSEU</name>
<dbReference type="Proteomes" id="UP000199051">
    <property type="component" value="Unassembled WGS sequence"/>
</dbReference>
<accession>A0A1H9W0Y6</accession>
<keyword evidence="2" id="KW-1185">Reference proteome</keyword>
<organism evidence="1 2">
    <name type="scientific">Actinokineospora terrae</name>
    <dbReference type="NCBI Taxonomy" id="155974"/>
    <lineage>
        <taxon>Bacteria</taxon>
        <taxon>Bacillati</taxon>
        <taxon>Actinomycetota</taxon>
        <taxon>Actinomycetes</taxon>
        <taxon>Pseudonocardiales</taxon>
        <taxon>Pseudonocardiaceae</taxon>
        <taxon>Actinokineospora</taxon>
    </lineage>
</organism>
<proteinExistence type="predicted"/>
<reference evidence="2" key="1">
    <citation type="submission" date="2016-10" db="EMBL/GenBank/DDBJ databases">
        <authorList>
            <person name="Varghese N."/>
            <person name="Submissions S."/>
        </authorList>
    </citation>
    <scope>NUCLEOTIDE SEQUENCE [LARGE SCALE GENOMIC DNA]</scope>
    <source>
        <strain evidence="2">DSM 44260</strain>
    </source>
</reference>
<dbReference type="RefSeq" id="WP_092781789.1">
    <property type="nucleotide sequence ID" value="NZ_FOGI01000009.1"/>
</dbReference>
<evidence type="ECO:0000313" key="1">
    <source>
        <dbReference type="EMBL" id="SES27183.1"/>
    </source>
</evidence>
<sequence length="217" mass="24275">MVERPKSDLAVLCGYAPNYDFPGQRFLRGSDVDKVMVEFGIEPALLQERAEEATEERIGRLMTSRVTPVEKFTTRTVPRTTNASESLTQRVEAVLVELYQRVLSTEKFSALRVDGLALRADLYREAGDEVEIIEAKSSATHRKVREAVAQLLDYAVYSPRPVTTLTALFPELPGEHSLDLLHRVGIDCVSLADDGSFARLPASPAQRRRMLPVWRGC</sequence>
<dbReference type="EMBL" id="FOGI01000009">
    <property type="protein sequence ID" value="SES27183.1"/>
    <property type="molecule type" value="Genomic_DNA"/>
</dbReference>
<protein>
    <submittedName>
        <fullName evidence="1">Uncharacterized protein</fullName>
    </submittedName>
</protein>
<dbReference type="STRING" id="155974.SAMN04487818_109229"/>